<dbReference type="EMBL" id="BAER01000103">
    <property type="protein sequence ID" value="GAC34305.1"/>
    <property type="molecule type" value="Genomic_DNA"/>
</dbReference>
<keyword evidence="1" id="KW-0472">Membrane</keyword>
<accession>K7AGD3</accession>
<evidence type="ECO:0000256" key="1">
    <source>
        <dbReference type="SAM" id="Phobius"/>
    </source>
</evidence>
<sequence length="40" mass="4526">MQYTVNVYQTELLFLALGLMLFAVIQNARHLNSENLATKG</sequence>
<protein>
    <submittedName>
        <fullName evidence="2">Uncharacterized protein</fullName>
    </submittedName>
</protein>
<keyword evidence="3" id="KW-1185">Reference proteome</keyword>
<proteinExistence type="predicted"/>
<name>K7AGD3_9ALTE</name>
<organism evidence="2 3">
    <name type="scientific">Paraglaciecola polaris LMG 21857</name>
    <dbReference type="NCBI Taxonomy" id="1129793"/>
    <lineage>
        <taxon>Bacteria</taxon>
        <taxon>Pseudomonadati</taxon>
        <taxon>Pseudomonadota</taxon>
        <taxon>Gammaproteobacteria</taxon>
        <taxon>Alteromonadales</taxon>
        <taxon>Alteromonadaceae</taxon>
        <taxon>Paraglaciecola</taxon>
    </lineage>
</organism>
<comment type="caution">
    <text evidence="2">The sequence shown here is derived from an EMBL/GenBank/DDBJ whole genome shotgun (WGS) entry which is preliminary data.</text>
</comment>
<evidence type="ECO:0000313" key="2">
    <source>
        <dbReference type="EMBL" id="GAC34305.1"/>
    </source>
</evidence>
<keyword evidence="1" id="KW-1133">Transmembrane helix</keyword>
<feature type="transmembrane region" description="Helical" evidence="1">
    <location>
        <begin position="6"/>
        <end position="25"/>
    </location>
</feature>
<reference evidence="3" key="1">
    <citation type="journal article" date="2014" name="Environ. Microbiol.">
        <title>Comparative genomics of the marine bacterial genus Glaciecola reveals the high degree of genomic diversity and genomic characteristic for cold adaptation.</title>
        <authorList>
            <person name="Qin Q.L."/>
            <person name="Xie B.B."/>
            <person name="Yu Y."/>
            <person name="Shu Y.L."/>
            <person name="Rong J.C."/>
            <person name="Zhang Y.J."/>
            <person name="Zhao D.L."/>
            <person name="Chen X.L."/>
            <person name="Zhang X.Y."/>
            <person name="Chen B."/>
            <person name="Zhou B.C."/>
            <person name="Zhang Y.Z."/>
        </authorList>
    </citation>
    <scope>NUCLEOTIDE SEQUENCE [LARGE SCALE GENOMIC DNA]</scope>
    <source>
        <strain evidence="3">LMG 21857</strain>
    </source>
</reference>
<evidence type="ECO:0000313" key="3">
    <source>
        <dbReference type="Proteomes" id="UP000006322"/>
    </source>
</evidence>
<keyword evidence="1" id="KW-0812">Transmembrane</keyword>
<dbReference type="AlphaFoldDB" id="K7AGD3"/>
<gene>
    <name evidence="2" type="ORF">GPLA_3416</name>
</gene>
<dbReference type="Proteomes" id="UP000006322">
    <property type="component" value="Unassembled WGS sequence"/>
</dbReference>